<name>A0A840PP41_9ACTN</name>
<evidence type="ECO:0000256" key="2">
    <source>
        <dbReference type="SAM" id="SignalP"/>
    </source>
</evidence>
<dbReference type="EMBL" id="JACHGN010000030">
    <property type="protein sequence ID" value="MBB5139551.1"/>
    <property type="molecule type" value="Genomic_DNA"/>
</dbReference>
<feature type="chain" id="PRO_5032596616" evidence="2">
    <location>
        <begin position="27"/>
        <end position="438"/>
    </location>
</feature>
<evidence type="ECO:0000256" key="1">
    <source>
        <dbReference type="SAM" id="MobiDB-lite"/>
    </source>
</evidence>
<keyword evidence="4" id="KW-1185">Reference proteome</keyword>
<dbReference type="Proteomes" id="UP000578449">
    <property type="component" value="Unassembled WGS sequence"/>
</dbReference>
<gene>
    <name evidence="3" type="ORF">HNP84_009314</name>
</gene>
<keyword evidence="2" id="KW-0732">Signal</keyword>
<protein>
    <submittedName>
        <fullName evidence="3">Uncharacterized protein</fullName>
    </submittedName>
</protein>
<dbReference type="RefSeq" id="WP_185056374.1">
    <property type="nucleotide sequence ID" value="NZ_BAABIX010000032.1"/>
</dbReference>
<proteinExistence type="predicted"/>
<feature type="region of interest" description="Disordered" evidence="1">
    <location>
        <begin position="88"/>
        <end position="135"/>
    </location>
</feature>
<evidence type="ECO:0000313" key="4">
    <source>
        <dbReference type="Proteomes" id="UP000578449"/>
    </source>
</evidence>
<comment type="caution">
    <text evidence="3">The sequence shown here is derived from an EMBL/GenBank/DDBJ whole genome shotgun (WGS) entry which is preliminary data.</text>
</comment>
<evidence type="ECO:0000313" key="3">
    <source>
        <dbReference type="EMBL" id="MBB5139551.1"/>
    </source>
</evidence>
<feature type="signal peptide" evidence="2">
    <location>
        <begin position="1"/>
        <end position="26"/>
    </location>
</feature>
<sequence length="438" mass="46269">MRWNLRRTLAAGAVLTVLGIGLPAGAAYSQDDPRSCNDLLGEDTPAYVVCTWLATPEEAADIARFWLGNDSENLKAAEPVPGNIVDCAQQGNSCPGDLEGDGEPRDEGDALPDGYQEPGDEAPECDPPGSQCSAAPDEVKVSAAEVQSAAQTPDGKGVGAATAAGLRVWVDTDLSEEWKAGEEQFTAAVKKTAALALQPGVVGIRFASQLGFSKGAITTADEARTFVREAAAALRTAAPGRKLAVHTLVPEFGCGADDTCKAAMAQKYPLLAPDVVASYVSSVDQLSLDSGLARTEYEPYKITAAEALRNQWIQVRARAWDADTHIAAEDAAFTGPGQSQFTEKEAADAIAERVSGPLMDDAAETVTLWTRWQDASGQVYRVMGEKLAANPTWDALAKLDAVQPRLATLYNPATPEVDNQTDLKKLAEAFGTVYVTVP</sequence>
<dbReference type="AlphaFoldDB" id="A0A840PP41"/>
<accession>A0A840PP41</accession>
<reference evidence="3 4" key="1">
    <citation type="submission" date="2020-08" db="EMBL/GenBank/DDBJ databases">
        <title>Genomic Encyclopedia of Type Strains, Phase IV (KMG-IV): sequencing the most valuable type-strain genomes for metagenomic binning, comparative biology and taxonomic classification.</title>
        <authorList>
            <person name="Goeker M."/>
        </authorList>
    </citation>
    <scope>NUCLEOTIDE SEQUENCE [LARGE SCALE GENOMIC DNA]</scope>
    <source>
        <strain evidence="3 4">DSM 45615</strain>
    </source>
</reference>
<organism evidence="3 4">
    <name type="scientific">Thermocatellispora tengchongensis</name>
    <dbReference type="NCBI Taxonomy" id="1073253"/>
    <lineage>
        <taxon>Bacteria</taxon>
        <taxon>Bacillati</taxon>
        <taxon>Actinomycetota</taxon>
        <taxon>Actinomycetes</taxon>
        <taxon>Streptosporangiales</taxon>
        <taxon>Streptosporangiaceae</taxon>
        <taxon>Thermocatellispora</taxon>
    </lineage>
</organism>